<dbReference type="InterPro" id="IPR026444">
    <property type="entry name" value="Secre_tail"/>
</dbReference>
<evidence type="ECO:0000313" key="4">
    <source>
        <dbReference type="Proteomes" id="UP000199514"/>
    </source>
</evidence>
<feature type="chain" id="PRO_5011617905" evidence="1">
    <location>
        <begin position="23"/>
        <end position="430"/>
    </location>
</feature>
<accession>A0A1I1L664</accession>
<dbReference type="Proteomes" id="UP000199514">
    <property type="component" value="Unassembled WGS sequence"/>
</dbReference>
<sequence length="430" mass="47287">MRTKISLLSLLAVCGGLLSAKAQINDTITVMQYNLTNYGNYTSYCTTTNNAVATKDPNIKTIVKYVNPDIVGFNEVNKTSTYADRLRDLVLNTDGVTHYQKTPSSNTVNSSIINMLYYNSDKLVYHSRETILAATRDIDLYRLYYKDPNLAVTNDTVFFVCIVAHLKAGNTTADATTRGQMTQSVVDFLAAKNKAANYMFMGDLNLYTSAETAYQNLITPTNSKYKFYDPINKMGAWSGNSSFKAYHTQSTRVTSNGCLAGGGMDDRFDHIMLTSHLLNDSAGAQFIQGSYKAVGQDGNRYNGNVNDGTNSSVPAAVANALFNSSDHLPVTAKFKVTGTVTSLLSRQNQQLFVRLANPVRNGLIRCEIKDIDGTSYKLSIYNTVGQLLNSTTAQVESGQLQTSIQLPQGLYMLRVENTKGLGNTQRMLIE</sequence>
<keyword evidence="4" id="KW-1185">Reference proteome</keyword>
<dbReference type="InterPro" id="IPR036691">
    <property type="entry name" value="Endo/exonu/phosph_ase_sf"/>
</dbReference>
<dbReference type="InterPro" id="IPR005135">
    <property type="entry name" value="Endo/exonuclease/phosphatase"/>
</dbReference>
<keyword evidence="1" id="KW-0732">Signal</keyword>
<dbReference type="Pfam" id="PF03372">
    <property type="entry name" value="Exo_endo_phos"/>
    <property type="match status" value="1"/>
</dbReference>
<dbReference type="GO" id="GO:0003824">
    <property type="term" value="F:catalytic activity"/>
    <property type="evidence" value="ECO:0007669"/>
    <property type="project" value="InterPro"/>
</dbReference>
<dbReference type="NCBIfam" id="TIGR04183">
    <property type="entry name" value="Por_Secre_tail"/>
    <property type="match status" value="1"/>
</dbReference>
<dbReference type="OrthoDB" id="5500612at2"/>
<feature type="signal peptide" evidence="1">
    <location>
        <begin position="1"/>
        <end position="22"/>
    </location>
</feature>
<organism evidence="3 4">
    <name type="scientific">Flexibacter flexilis DSM 6793</name>
    <dbReference type="NCBI Taxonomy" id="927664"/>
    <lineage>
        <taxon>Bacteria</taxon>
        <taxon>Pseudomonadati</taxon>
        <taxon>Bacteroidota</taxon>
        <taxon>Cytophagia</taxon>
        <taxon>Cytophagales</taxon>
        <taxon>Flexibacteraceae</taxon>
        <taxon>Flexibacter</taxon>
    </lineage>
</organism>
<dbReference type="EMBL" id="FOLE01000008">
    <property type="protein sequence ID" value="SFC68501.1"/>
    <property type="molecule type" value="Genomic_DNA"/>
</dbReference>
<name>A0A1I1L664_9BACT</name>
<dbReference type="STRING" id="927664.SAMN05421780_10881"/>
<gene>
    <name evidence="3" type="ORF">SAMN05421780_10881</name>
</gene>
<protein>
    <submittedName>
        <fullName evidence="3">Por secretion system C-terminal sorting domain-containing protein</fullName>
    </submittedName>
</protein>
<dbReference type="RefSeq" id="WP_091513882.1">
    <property type="nucleotide sequence ID" value="NZ_FOLE01000008.1"/>
</dbReference>
<evidence type="ECO:0000313" key="3">
    <source>
        <dbReference type="EMBL" id="SFC68501.1"/>
    </source>
</evidence>
<dbReference type="AlphaFoldDB" id="A0A1I1L664"/>
<feature type="domain" description="Endonuclease/exonuclease/phosphatase" evidence="2">
    <location>
        <begin position="59"/>
        <end position="327"/>
    </location>
</feature>
<evidence type="ECO:0000259" key="2">
    <source>
        <dbReference type="Pfam" id="PF03372"/>
    </source>
</evidence>
<dbReference type="Gene3D" id="3.60.10.10">
    <property type="entry name" value="Endonuclease/exonuclease/phosphatase"/>
    <property type="match status" value="1"/>
</dbReference>
<evidence type="ECO:0000256" key="1">
    <source>
        <dbReference type="SAM" id="SignalP"/>
    </source>
</evidence>
<reference evidence="3 4" key="1">
    <citation type="submission" date="2016-10" db="EMBL/GenBank/DDBJ databases">
        <authorList>
            <person name="de Groot N.N."/>
        </authorList>
    </citation>
    <scope>NUCLEOTIDE SEQUENCE [LARGE SCALE GENOMIC DNA]</scope>
    <source>
        <strain evidence="3 4">DSM 6793</strain>
    </source>
</reference>
<proteinExistence type="predicted"/>
<dbReference type="SUPFAM" id="SSF56219">
    <property type="entry name" value="DNase I-like"/>
    <property type="match status" value="1"/>
</dbReference>